<dbReference type="InterPro" id="IPR029016">
    <property type="entry name" value="GAF-like_dom_sf"/>
</dbReference>
<dbReference type="SUPFAM" id="SSF81606">
    <property type="entry name" value="PP2C-like"/>
    <property type="match status" value="1"/>
</dbReference>
<dbReference type="RefSeq" id="WP_051738275.1">
    <property type="nucleotide sequence ID" value="NZ_BAAAUZ010000031.1"/>
</dbReference>
<dbReference type="PANTHER" id="PTHR43156:SF2">
    <property type="entry name" value="STAGE II SPORULATION PROTEIN E"/>
    <property type="match status" value="1"/>
</dbReference>
<organism evidence="5 6">
    <name type="scientific">Pseudonocardia halophobica</name>
    <dbReference type="NCBI Taxonomy" id="29401"/>
    <lineage>
        <taxon>Bacteria</taxon>
        <taxon>Bacillati</taxon>
        <taxon>Actinomycetota</taxon>
        <taxon>Actinomycetes</taxon>
        <taxon>Pseudonocardiales</taxon>
        <taxon>Pseudonocardiaceae</taxon>
        <taxon>Pseudonocardia</taxon>
    </lineage>
</organism>
<comment type="caution">
    <text evidence="5">The sequence shown here is derived from an EMBL/GenBank/DDBJ whole genome shotgun (WGS) entry which is preliminary data.</text>
</comment>
<evidence type="ECO:0000313" key="6">
    <source>
        <dbReference type="Proteomes" id="UP001143463"/>
    </source>
</evidence>
<feature type="region of interest" description="Disordered" evidence="2">
    <location>
        <begin position="1"/>
        <end position="20"/>
    </location>
</feature>
<dbReference type="Pfam" id="PF13581">
    <property type="entry name" value="HATPase_c_2"/>
    <property type="match status" value="1"/>
</dbReference>
<proteinExistence type="predicted"/>
<evidence type="ECO:0000256" key="2">
    <source>
        <dbReference type="SAM" id="MobiDB-lite"/>
    </source>
</evidence>
<dbReference type="CDD" id="cd16936">
    <property type="entry name" value="HATPase_RsbW-like"/>
    <property type="match status" value="1"/>
</dbReference>
<dbReference type="InterPro" id="IPR052016">
    <property type="entry name" value="Bact_Sigma-Reg"/>
</dbReference>
<feature type="domain" description="PPM-type phosphatase" evidence="4">
    <location>
        <begin position="199"/>
        <end position="410"/>
    </location>
</feature>
<dbReference type="SMART" id="SM00065">
    <property type="entry name" value="GAF"/>
    <property type="match status" value="1"/>
</dbReference>
<dbReference type="PANTHER" id="PTHR43156">
    <property type="entry name" value="STAGE II SPORULATION PROTEIN E-RELATED"/>
    <property type="match status" value="1"/>
</dbReference>
<gene>
    <name evidence="5" type="ORF">GCM10017577_68530</name>
</gene>
<dbReference type="Pfam" id="PF01590">
    <property type="entry name" value="GAF"/>
    <property type="match status" value="1"/>
</dbReference>
<dbReference type="Pfam" id="PF07228">
    <property type="entry name" value="SpoIIE"/>
    <property type="match status" value="1"/>
</dbReference>
<evidence type="ECO:0000259" key="3">
    <source>
        <dbReference type="SMART" id="SM00065"/>
    </source>
</evidence>
<reference evidence="5" key="1">
    <citation type="journal article" date="2014" name="Int. J. Syst. Evol. Microbiol.">
        <title>Complete genome sequence of Corynebacterium casei LMG S-19264T (=DSM 44701T), isolated from a smear-ripened cheese.</title>
        <authorList>
            <consortium name="US DOE Joint Genome Institute (JGI-PGF)"/>
            <person name="Walter F."/>
            <person name="Albersmeier A."/>
            <person name="Kalinowski J."/>
            <person name="Ruckert C."/>
        </authorList>
    </citation>
    <scope>NUCLEOTIDE SEQUENCE</scope>
    <source>
        <strain evidence="5">VKM Ac-1069</strain>
    </source>
</reference>
<dbReference type="SUPFAM" id="SSF55874">
    <property type="entry name" value="ATPase domain of HSP90 chaperone/DNA topoisomerase II/histidine kinase"/>
    <property type="match status" value="1"/>
</dbReference>
<dbReference type="InterPro" id="IPR003594">
    <property type="entry name" value="HATPase_dom"/>
</dbReference>
<evidence type="ECO:0008006" key="7">
    <source>
        <dbReference type="Google" id="ProtNLM"/>
    </source>
</evidence>
<accession>A0A9W6P0V6</accession>
<dbReference type="Gene3D" id="3.30.450.40">
    <property type="match status" value="1"/>
</dbReference>
<dbReference type="SUPFAM" id="SSF55781">
    <property type="entry name" value="GAF domain-like"/>
    <property type="match status" value="1"/>
</dbReference>
<evidence type="ECO:0000259" key="4">
    <source>
        <dbReference type="SMART" id="SM00331"/>
    </source>
</evidence>
<protein>
    <recommendedName>
        <fullName evidence="7">Serine phosphatase RsbU, regulator of sigma subunit</fullName>
    </recommendedName>
</protein>
<dbReference type="Proteomes" id="UP001143463">
    <property type="component" value="Unassembled WGS sequence"/>
</dbReference>
<sequence>MVRPAESGAATDAGPHTTGDRLRRIQTLTDTELARLGVDEMLAEVLERVRDLLEVDTVAVLLLDPSATFLVATATRGLEEETSQGVRIPIGRGFAGRIAAERRPVIIDEVDHSNVLNPILREKGIRSLLGVPLLVAGDVIGVLHVGVLVPRAFTPEDAELLQLAADRIALATQARMTQAERTAAAALQRSLLPGQLPTVPGLELAARYVPGDGGEVGGDWYDVFDLPSGRLCVVVGDVVGRGLQASVAMGRLRSAVRAYALLTEDPAELLRKLDVQVQHFERDVMATVLCAVVEVDQSVAWVASAGHPPPVRSLAGESGELMDVEPDPPIGLTPVRRRRARAVDLPVGSCLVLYTDGLVERRSESLDVGLARLTEAVRPGPAEQLCARIMGRLIGSRTSADDVALLVVARPGDDGTAPLRLAEPAEPRSLRSVRQSLRAYLGSVGATPEEISDLVLAVGEACANVVEHAYGPGGGVLEVHLEMHGRRVRATVRDTGAWREARGVNRGRGTTLMHGLVDEVHVDRDATGTRVVLEKSLGRNS</sequence>
<evidence type="ECO:0000313" key="5">
    <source>
        <dbReference type="EMBL" id="GLL15700.1"/>
    </source>
</evidence>
<dbReference type="SMART" id="SM00331">
    <property type="entry name" value="PP2C_SIG"/>
    <property type="match status" value="1"/>
</dbReference>
<reference evidence="5" key="2">
    <citation type="submission" date="2023-01" db="EMBL/GenBank/DDBJ databases">
        <authorList>
            <person name="Sun Q."/>
            <person name="Evtushenko L."/>
        </authorList>
    </citation>
    <scope>NUCLEOTIDE SEQUENCE</scope>
    <source>
        <strain evidence="5">VKM Ac-1069</strain>
    </source>
</reference>
<dbReference type="InterPro" id="IPR003018">
    <property type="entry name" value="GAF"/>
</dbReference>
<dbReference type="GO" id="GO:0016791">
    <property type="term" value="F:phosphatase activity"/>
    <property type="evidence" value="ECO:0007669"/>
    <property type="project" value="TreeGrafter"/>
</dbReference>
<evidence type="ECO:0000256" key="1">
    <source>
        <dbReference type="ARBA" id="ARBA00022801"/>
    </source>
</evidence>
<dbReference type="Gene3D" id="3.30.565.10">
    <property type="entry name" value="Histidine kinase-like ATPase, C-terminal domain"/>
    <property type="match status" value="1"/>
</dbReference>
<dbReference type="InterPro" id="IPR036890">
    <property type="entry name" value="HATPase_C_sf"/>
</dbReference>
<dbReference type="Gene3D" id="3.60.40.10">
    <property type="entry name" value="PPM-type phosphatase domain"/>
    <property type="match status" value="1"/>
</dbReference>
<keyword evidence="6" id="KW-1185">Reference proteome</keyword>
<dbReference type="EMBL" id="BSFQ01000053">
    <property type="protein sequence ID" value="GLL15700.1"/>
    <property type="molecule type" value="Genomic_DNA"/>
</dbReference>
<feature type="domain" description="GAF" evidence="3">
    <location>
        <begin position="37"/>
        <end position="182"/>
    </location>
</feature>
<dbReference type="InterPro" id="IPR036457">
    <property type="entry name" value="PPM-type-like_dom_sf"/>
</dbReference>
<name>A0A9W6P0V6_9PSEU</name>
<dbReference type="InterPro" id="IPR001932">
    <property type="entry name" value="PPM-type_phosphatase-like_dom"/>
</dbReference>
<keyword evidence="1" id="KW-0378">Hydrolase</keyword>
<dbReference type="AlphaFoldDB" id="A0A9W6P0V6"/>